<dbReference type="Proteomes" id="UP000064967">
    <property type="component" value="Chromosome"/>
</dbReference>
<keyword evidence="3" id="KW-1185">Reference proteome</keyword>
<proteinExistence type="predicted"/>
<evidence type="ECO:0000313" key="2">
    <source>
        <dbReference type="EMBL" id="AKV00072.1"/>
    </source>
</evidence>
<dbReference type="EMBL" id="CP012333">
    <property type="protein sequence ID" value="AKV00072.1"/>
    <property type="molecule type" value="Genomic_DNA"/>
</dbReference>
<evidence type="ECO:0008006" key="4">
    <source>
        <dbReference type="Google" id="ProtNLM"/>
    </source>
</evidence>
<keyword evidence="1" id="KW-0732">Signal</keyword>
<sequence length="99" mass="9966">MPTEDTMKNVKNMASVSGAIVAGAVASLFAAAPIASAQTPGGKVHCEGINSCKGQGACKSAANDCKGKNGCKGKGFVLTDTEKECLDKGGKPVQPEPKK</sequence>
<dbReference type="KEGG" id="llu:AKJ09_06735"/>
<dbReference type="STRING" id="1391654.AKJ09_06735"/>
<protein>
    <recommendedName>
        <fullName evidence="4">Silver efflux pump</fullName>
    </recommendedName>
</protein>
<accession>A0A0K1Q344</accession>
<feature type="chain" id="PRO_5005466792" description="Silver efflux pump" evidence="1">
    <location>
        <begin position="38"/>
        <end position="99"/>
    </location>
</feature>
<reference evidence="2 3" key="1">
    <citation type="submission" date="2015-08" db="EMBL/GenBank/DDBJ databases">
        <authorList>
            <person name="Babu N.S."/>
            <person name="Beckwith C.J."/>
            <person name="Beseler K.G."/>
            <person name="Brison A."/>
            <person name="Carone J.V."/>
            <person name="Caskin T.P."/>
            <person name="Diamond M."/>
            <person name="Durham M.E."/>
            <person name="Foxe J.M."/>
            <person name="Go M."/>
            <person name="Henderson B.A."/>
            <person name="Jones I.B."/>
            <person name="McGettigan J.A."/>
            <person name="Micheletti S.J."/>
            <person name="Nasrallah M.E."/>
            <person name="Ortiz D."/>
            <person name="Piller C.R."/>
            <person name="Privatt S.R."/>
            <person name="Schneider S.L."/>
            <person name="Sharp S."/>
            <person name="Smith T.C."/>
            <person name="Stanton J.D."/>
            <person name="Ullery H.E."/>
            <person name="Wilson R.J."/>
            <person name="Serrano M.G."/>
            <person name="Buck G."/>
            <person name="Lee V."/>
            <person name="Wang Y."/>
            <person name="Carvalho R."/>
            <person name="Voegtly L."/>
            <person name="Shi R."/>
            <person name="Duckworth R."/>
            <person name="Johnson A."/>
            <person name="Loviza R."/>
            <person name="Walstead R."/>
            <person name="Shah Z."/>
            <person name="Kiflezghi M."/>
            <person name="Wade K."/>
            <person name="Ball S.L."/>
            <person name="Bradley K.W."/>
            <person name="Asai D.J."/>
            <person name="Bowman C.A."/>
            <person name="Russell D.A."/>
            <person name="Pope W.H."/>
            <person name="Jacobs-Sera D."/>
            <person name="Hendrix R.W."/>
            <person name="Hatfull G.F."/>
        </authorList>
    </citation>
    <scope>NUCLEOTIDE SEQUENCE [LARGE SCALE GENOMIC DNA]</scope>
    <source>
        <strain evidence="2 3">DSM 27648</strain>
    </source>
</reference>
<name>A0A0K1Q344_9BACT</name>
<evidence type="ECO:0000313" key="3">
    <source>
        <dbReference type="Proteomes" id="UP000064967"/>
    </source>
</evidence>
<organism evidence="2 3">
    <name type="scientific">Labilithrix luteola</name>
    <dbReference type="NCBI Taxonomy" id="1391654"/>
    <lineage>
        <taxon>Bacteria</taxon>
        <taxon>Pseudomonadati</taxon>
        <taxon>Myxococcota</taxon>
        <taxon>Polyangia</taxon>
        <taxon>Polyangiales</taxon>
        <taxon>Labilitrichaceae</taxon>
        <taxon>Labilithrix</taxon>
    </lineage>
</organism>
<feature type="signal peptide" evidence="1">
    <location>
        <begin position="1"/>
        <end position="37"/>
    </location>
</feature>
<dbReference type="AlphaFoldDB" id="A0A0K1Q344"/>
<evidence type="ECO:0000256" key="1">
    <source>
        <dbReference type="SAM" id="SignalP"/>
    </source>
</evidence>
<gene>
    <name evidence="2" type="ORF">AKJ09_06735</name>
</gene>